<keyword evidence="8" id="KW-0067">ATP-binding</keyword>
<keyword evidence="9" id="KW-0472">Membrane</keyword>
<dbReference type="FunFam" id="1.10.510.10:FF:000032">
    <property type="entry name" value="Serine/threonine-protein kinase PBS1"/>
    <property type="match status" value="1"/>
</dbReference>
<evidence type="ECO:0000259" key="11">
    <source>
        <dbReference type="PROSITE" id="PS50011"/>
    </source>
</evidence>
<reference evidence="12 13" key="1">
    <citation type="journal article" date="2018" name="Proc. Natl. Acad. Sci. U.S.A.">
        <title>Draft genome sequence of Camellia sinensis var. sinensis provides insights into the evolution of the tea genome and tea quality.</title>
        <authorList>
            <person name="Wei C."/>
            <person name="Yang H."/>
            <person name="Wang S."/>
            <person name="Zhao J."/>
            <person name="Liu C."/>
            <person name="Gao L."/>
            <person name="Xia E."/>
            <person name="Lu Y."/>
            <person name="Tai Y."/>
            <person name="She G."/>
            <person name="Sun J."/>
            <person name="Cao H."/>
            <person name="Tong W."/>
            <person name="Gao Q."/>
            <person name="Li Y."/>
            <person name="Deng W."/>
            <person name="Jiang X."/>
            <person name="Wang W."/>
            <person name="Chen Q."/>
            <person name="Zhang S."/>
            <person name="Li H."/>
            <person name="Wu J."/>
            <person name="Wang P."/>
            <person name="Li P."/>
            <person name="Shi C."/>
            <person name="Zheng F."/>
            <person name="Jian J."/>
            <person name="Huang B."/>
            <person name="Shan D."/>
            <person name="Shi M."/>
            <person name="Fang C."/>
            <person name="Yue Y."/>
            <person name="Li F."/>
            <person name="Li D."/>
            <person name="Wei S."/>
            <person name="Han B."/>
            <person name="Jiang C."/>
            <person name="Yin Y."/>
            <person name="Xia T."/>
            <person name="Zhang Z."/>
            <person name="Bennetzen J.L."/>
            <person name="Zhao S."/>
            <person name="Wan X."/>
        </authorList>
    </citation>
    <scope>NUCLEOTIDE SEQUENCE [LARGE SCALE GENOMIC DNA]</scope>
    <source>
        <strain evidence="13">cv. Shuchazao</strain>
        <tissue evidence="12">Leaf</tissue>
    </source>
</reference>
<dbReference type="PROSITE" id="PS50011">
    <property type="entry name" value="PROTEIN_KINASE_DOM"/>
    <property type="match status" value="1"/>
</dbReference>
<gene>
    <name evidence="12" type="ORF">TEA_018394</name>
</gene>
<keyword evidence="7" id="KW-0418">Kinase</keyword>
<dbReference type="PANTHER" id="PTHR47985:SF39">
    <property type="entry name" value="SERINE_THREONINE-PROTEIN KINASE PBL23-RELATED"/>
    <property type="match status" value="1"/>
</dbReference>
<dbReference type="InterPro" id="IPR000719">
    <property type="entry name" value="Prot_kinase_dom"/>
</dbReference>
<dbReference type="Pfam" id="PF07714">
    <property type="entry name" value="PK_Tyr_Ser-Thr"/>
    <property type="match status" value="1"/>
</dbReference>
<dbReference type="Gene3D" id="1.10.510.10">
    <property type="entry name" value="Transferase(Phosphotransferase) domain 1"/>
    <property type="match status" value="1"/>
</dbReference>
<evidence type="ECO:0000256" key="3">
    <source>
        <dbReference type="ARBA" id="ARBA00022475"/>
    </source>
</evidence>
<comment type="similarity">
    <text evidence="2">Belongs to the protein kinase superfamily. Ser/Thr protein kinase family.</text>
</comment>
<dbReference type="Gene3D" id="3.30.200.20">
    <property type="entry name" value="Phosphorylase Kinase, domain 1"/>
    <property type="match status" value="1"/>
</dbReference>
<feature type="domain" description="Protein kinase" evidence="11">
    <location>
        <begin position="655"/>
        <end position="964"/>
    </location>
</feature>
<dbReference type="SUPFAM" id="SSF56112">
    <property type="entry name" value="Protein kinase-like (PK-like)"/>
    <property type="match status" value="1"/>
</dbReference>
<evidence type="ECO:0000256" key="5">
    <source>
        <dbReference type="ARBA" id="ARBA00022679"/>
    </source>
</evidence>
<dbReference type="Proteomes" id="UP000306102">
    <property type="component" value="Unassembled WGS sequence"/>
</dbReference>
<dbReference type="PANTHER" id="PTHR47985">
    <property type="entry name" value="OS07G0668900 PROTEIN"/>
    <property type="match status" value="1"/>
</dbReference>
<keyword evidence="3" id="KW-1003">Cell membrane</keyword>
<dbReference type="GO" id="GO:0005524">
    <property type="term" value="F:ATP binding"/>
    <property type="evidence" value="ECO:0007669"/>
    <property type="project" value="UniProtKB-KW"/>
</dbReference>
<dbReference type="AlphaFoldDB" id="A0A4S4CW00"/>
<evidence type="ECO:0000256" key="6">
    <source>
        <dbReference type="ARBA" id="ARBA00022741"/>
    </source>
</evidence>
<dbReference type="STRING" id="542762.A0A4S4CW00"/>
<dbReference type="CDD" id="cd14066">
    <property type="entry name" value="STKc_IRAK"/>
    <property type="match status" value="1"/>
</dbReference>
<dbReference type="EMBL" id="SDRB02013802">
    <property type="protein sequence ID" value="THF94060.1"/>
    <property type="molecule type" value="Genomic_DNA"/>
</dbReference>
<keyword evidence="5" id="KW-0808">Transferase</keyword>
<comment type="caution">
    <text evidence="12">The sequence shown here is derived from an EMBL/GenBank/DDBJ whole genome shotgun (WGS) entry which is preliminary data.</text>
</comment>
<dbReference type="InterPro" id="IPR001245">
    <property type="entry name" value="Ser-Thr/Tyr_kinase_cat_dom"/>
</dbReference>
<dbReference type="InterPro" id="IPR008271">
    <property type="entry name" value="Ser/Thr_kinase_AS"/>
</dbReference>
<keyword evidence="6" id="KW-0547">Nucleotide-binding</keyword>
<evidence type="ECO:0000256" key="4">
    <source>
        <dbReference type="ARBA" id="ARBA00022527"/>
    </source>
</evidence>
<evidence type="ECO:0000313" key="12">
    <source>
        <dbReference type="EMBL" id="THF94060.1"/>
    </source>
</evidence>
<dbReference type="Pfam" id="PF10536">
    <property type="entry name" value="PMD"/>
    <property type="match status" value="1"/>
</dbReference>
<keyword evidence="13" id="KW-1185">Reference proteome</keyword>
<evidence type="ECO:0000256" key="2">
    <source>
        <dbReference type="ARBA" id="ARBA00008684"/>
    </source>
</evidence>
<evidence type="ECO:0000256" key="8">
    <source>
        <dbReference type="ARBA" id="ARBA00022840"/>
    </source>
</evidence>
<name>A0A4S4CW00_CAMSN</name>
<organism evidence="12 13">
    <name type="scientific">Camellia sinensis var. sinensis</name>
    <name type="common">China tea</name>
    <dbReference type="NCBI Taxonomy" id="542762"/>
    <lineage>
        <taxon>Eukaryota</taxon>
        <taxon>Viridiplantae</taxon>
        <taxon>Streptophyta</taxon>
        <taxon>Embryophyta</taxon>
        <taxon>Tracheophyta</taxon>
        <taxon>Spermatophyta</taxon>
        <taxon>Magnoliopsida</taxon>
        <taxon>eudicotyledons</taxon>
        <taxon>Gunneridae</taxon>
        <taxon>Pentapetalae</taxon>
        <taxon>asterids</taxon>
        <taxon>Ericales</taxon>
        <taxon>Theaceae</taxon>
        <taxon>Camellia</taxon>
    </lineage>
</organism>
<keyword evidence="10" id="KW-0449">Lipoprotein</keyword>
<evidence type="ECO:0000256" key="7">
    <source>
        <dbReference type="ARBA" id="ARBA00022777"/>
    </source>
</evidence>
<dbReference type="PROSITE" id="PS00108">
    <property type="entry name" value="PROTEIN_KINASE_ST"/>
    <property type="match status" value="1"/>
</dbReference>
<evidence type="ECO:0000313" key="13">
    <source>
        <dbReference type="Proteomes" id="UP000306102"/>
    </source>
</evidence>
<dbReference type="GO" id="GO:0005886">
    <property type="term" value="C:plasma membrane"/>
    <property type="evidence" value="ECO:0007669"/>
    <property type="project" value="UniProtKB-SubCell"/>
</dbReference>
<sequence>MEVFPFAIHLSKGTQLALAPVVLGNLYRDLSSLKQYMIDSNKLGGSVSVSEYDGSRLVLRAPFQLVQVWAWERFPTLGPLPNFIKCGEPRLARWNGVKKAKVENVGLTLDSAGECFQWRPYATVVNNGMLSKFYREKEEWVAVESCVYEEIESFVRCLRVSELVGLGCIEQYLPHRVAMQFGLDQDLPGYVPRCNVSSEAAWRNYNRPIKDTKIYIPPRLFESDLTTRYMEWWKQLMLAREDAIKGVVRQCRSRTYKRLPRTCWGNKEDTSAPPGFLSKIDVVEGGGCAEEDHLTVLEMLRRNKKHDIVENGLVGEVKLVGTNLQSSTSSEASVDVAEKIELLMKPVEMSMPKRGSVGRTKRVLEDQNMVGINNNEEEISKYGGNGLVGEVKLVGTNLQSSTSSEASVDVAEKIELLMKPVEMSMPKRGSVGRTKRVLEDQNMVGINNNEEEISKYGGNGLVGEVKLVGTNLQSSTSSEASVDVAEKIELLMKPVEMTMPRRGSVGRTKRVLEDLYMVGINNNEEEINKYGKIETPGLELEARISKLEKVIAGLKAAKFGETRTGWFFLGLRFLISELIEISDFKNLPLNQFWNLGIVGFISDKGPMRLSCFSCCQTESQRSLKKSTREYEDTKALASFSNISFKSDSSKRRYIAEEIAKVGKGSISAQIFTFNDLNVATQNFNPESLIGEGGFGQDVAVKQLDRNGFQGNREFLVEVLILSLLHHPNLVNLVGYCCDGDQRILVYEYMAKGSLEDHLLDLAPTKEPLDWITRMKIAEGAATGLEYLHETANPPVIYRDFKASNILLDEEFNPKLSDFGLAKLGPTDGMTHVSTRVMGTYGYCAPEYALTGQLTTKSDVYSFGVVFLEIITGRRVIDNSKPNEEQNLVIWAGVSWGGSFHTKQCKAQPLFKDKSMFTLMADPKLEGNYPTKGLYQALAIAAMCLQEEASARPLISDVVTALEFLSTGKTVEADDEGAEEKMKLAPSGRNIVLEIEKDAPSGAWERD</sequence>
<dbReference type="InterPro" id="IPR019557">
    <property type="entry name" value="AminoTfrase-like_pln_mobile"/>
</dbReference>
<evidence type="ECO:0000256" key="1">
    <source>
        <dbReference type="ARBA" id="ARBA00004193"/>
    </source>
</evidence>
<keyword evidence="4" id="KW-0723">Serine/threonine-protein kinase</keyword>
<protein>
    <recommendedName>
        <fullName evidence="11">Protein kinase domain-containing protein</fullName>
    </recommendedName>
</protein>
<dbReference type="GO" id="GO:0004674">
    <property type="term" value="F:protein serine/threonine kinase activity"/>
    <property type="evidence" value="ECO:0007669"/>
    <property type="project" value="UniProtKB-KW"/>
</dbReference>
<evidence type="ECO:0000256" key="10">
    <source>
        <dbReference type="ARBA" id="ARBA00023288"/>
    </source>
</evidence>
<evidence type="ECO:0000256" key="9">
    <source>
        <dbReference type="ARBA" id="ARBA00023136"/>
    </source>
</evidence>
<proteinExistence type="inferred from homology"/>
<comment type="subcellular location">
    <subcellularLocation>
        <location evidence="1">Cell membrane</location>
        <topology evidence="1">Lipid-anchor</topology>
    </subcellularLocation>
</comment>
<dbReference type="InterPro" id="IPR011009">
    <property type="entry name" value="Kinase-like_dom_sf"/>
</dbReference>
<accession>A0A4S4CW00</accession>